<reference evidence="3 4" key="1">
    <citation type="submission" date="2018-10" db="EMBL/GenBank/DDBJ databases">
        <title>Draft genome sequence for the type isolate of Erwinia psidii, agent causal of bacterial blight in guava (Psidium guajava) and wilt and die-back of Eucalyptus spp.</title>
        <authorList>
            <person name="Hermenegildo P.S."/>
            <person name="Santos S.A."/>
            <person name="Guimaraes L.M.S."/>
            <person name="Vidigal P.M.P."/>
            <person name="Pereira I.C."/>
            <person name="Badel J.L."/>
            <person name="Alfenas-Zerbini P."/>
            <person name="Ferreira M.A.S.V."/>
            <person name="Alfenas A.C."/>
        </authorList>
    </citation>
    <scope>NUCLEOTIDE SEQUENCE [LARGE SCALE GENOMIC DNA]</scope>
    <source>
        <strain evidence="3 4">IBSBF 435</strain>
    </source>
</reference>
<dbReference type="SUPFAM" id="SSF55909">
    <property type="entry name" value="Pentein"/>
    <property type="match status" value="1"/>
</dbReference>
<dbReference type="PANTHER" id="PTHR10488">
    <property type="entry name" value="GLYCINE AMIDINOTRANSFERASE, MITOCHONDRIAL"/>
    <property type="match status" value="1"/>
</dbReference>
<accession>A0A3N6RUE1</accession>
<dbReference type="OrthoDB" id="258252at2"/>
<dbReference type="AlphaFoldDB" id="A0A3N6RUE1"/>
<dbReference type="RefSeq" id="WP_124234645.1">
    <property type="nucleotide sequence ID" value="NZ_RHHM01000019.1"/>
</dbReference>
<sequence>MKLQKEKNARFSTNESPVNVYTESHLPEEAIVGIMDDIRVLDWDTGLKALIPKETCEFLQKHYEQRFPEEWVVKARQEVNIRADIRRAEGIRVRRPDELNHQPVVTPHFTTGGIPQRYAGCNILASV</sequence>
<name>A0A3N6RUE1_9GAMM</name>
<evidence type="ECO:0000313" key="3">
    <source>
        <dbReference type="EMBL" id="RQM36598.1"/>
    </source>
</evidence>
<dbReference type="GO" id="GO:0015067">
    <property type="term" value="F:amidinotransferase activity"/>
    <property type="evidence" value="ECO:0007669"/>
    <property type="project" value="InterPro"/>
</dbReference>
<gene>
    <name evidence="3" type="ORF">EB241_19430</name>
</gene>
<dbReference type="Proteomes" id="UP000279457">
    <property type="component" value="Unassembled WGS sequence"/>
</dbReference>
<protein>
    <submittedName>
        <fullName evidence="3">Uncharacterized protein</fullName>
    </submittedName>
</protein>
<keyword evidence="4" id="KW-1185">Reference proteome</keyword>
<comment type="caution">
    <text evidence="3">The sequence shown here is derived from an EMBL/GenBank/DDBJ whole genome shotgun (WGS) entry which is preliminary data.</text>
</comment>
<dbReference type="Gene3D" id="3.75.10.10">
    <property type="entry name" value="L-arginine/glycine Amidinotransferase, Chain A"/>
    <property type="match status" value="1"/>
</dbReference>
<evidence type="ECO:0000256" key="2">
    <source>
        <dbReference type="ARBA" id="ARBA00022679"/>
    </source>
</evidence>
<keyword evidence="2" id="KW-0808">Transferase</keyword>
<organism evidence="3 4">
    <name type="scientific">Erwinia psidii</name>
    <dbReference type="NCBI Taxonomy" id="69224"/>
    <lineage>
        <taxon>Bacteria</taxon>
        <taxon>Pseudomonadati</taxon>
        <taxon>Pseudomonadota</taxon>
        <taxon>Gammaproteobacteria</taxon>
        <taxon>Enterobacterales</taxon>
        <taxon>Erwiniaceae</taxon>
        <taxon>Erwinia</taxon>
    </lineage>
</organism>
<dbReference type="InterPro" id="IPR033195">
    <property type="entry name" value="AmidinoTrfase"/>
</dbReference>
<comment type="similarity">
    <text evidence="1">Belongs to the amidinotransferase family.</text>
</comment>
<dbReference type="PANTHER" id="PTHR10488:SF1">
    <property type="entry name" value="GLYCINE AMIDINOTRANSFERASE, MITOCHONDRIAL"/>
    <property type="match status" value="1"/>
</dbReference>
<dbReference type="EMBL" id="RHHM01000019">
    <property type="protein sequence ID" value="RQM36598.1"/>
    <property type="molecule type" value="Genomic_DNA"/>
</dbReference>
<evidence type="ECO:0000256" key="1">
    <source>
        <dbReference type="ARBA" id="ARBA00006943"/>
    </source>
</evidence>
<proteinExistence type="inferred from homology"/>
<evidence type="ECO:0000313" key="4">
    <source>
        <dbReference type="Proteomes" id="UP000279457"/>
    </source>
</evidence>